<evidence type="ECO:0000313" key="1">
    <source>
        <dbReference type="EMBL" id="RZC78135.1"/>
    </source>
</evidence>
<dbReference type="Gramene" id="RZC78135">
    <property type="protein sequence ID" value="RZC78135"/>
    <property type="gene ID" value="C5167_002323"/>
</dbReference>
<dbReference type="EMBL" id="CM010723">
    <property type="protein sequence ID" value="RZC78135.1"/>
    <property type="molecule type" value="Genomic_DNA"/>
</dbReference>
<accession>A0A4Y7L1R5</accession>
<dbReference type="Proteomes" id="UP000316621">
    <property type="component" value="Chromosome 9"/>
</dbReference>
<protein>
    <submittedName>
        <fullName evidence="1">Uncharacterized protein</fullName>
    </submittedName>
</protein>
<dbReference type="AlphaFoldDB" id="A0A4Y7L1R5"/>
<organism evidence="1 2">
    <name type="scientific">Papaver somniferum</name>
    <name type="common">Opium poppy</name>
    <dbReference type="NCBI Taxonomy" id="3469"/>
    <lineage>
        <taxon>Eukaryota</taxon>
        <taxon>Viridiplantae</taxon>
        <taxon>Streptophyta</taxon>
        <taxon>Embryophyta</taxon>
        <taxon>Tracheophyta</taxon>
        <taxon>Spermatophyta</taxon>
        <taxon>Magnoliopsida</taxon>
        <taxon>Ranunculales</taxon>
        <taxon>Papaveraceae</taxon>
        <taxon>Papaveroideae</taxon>
        <taxon>Papaver</taxon>
    </lineage>
</organism>
<name>A0A4Y7L1R5_PAPSO</name>
<proteinExistence type="predicted"/>
<reference evidence="1 2" key="1">
    <citation type="journal article" date="2018" name="Science">
        <title>The opium poppy genome and morphinan production.</title>
        <authorList>
            <person name="Guo L."/>
            <person name="Winzer T."/>
            <person name="Yang X."/>
            <person name="Li Y."/>
            <person name="Ning Z."/>
            <person name="He Z."/>
            <person name="Teodor R."/>
            <person name="Lu Y."/>
            <person name="Bowser T.A."/>
            <person name="Graham I.A."/>
            <person name="Ye K."/>
        </authorList>
    </citation>
    <scope>NUCLEOTIDE SEQUENCE [LARGE SCALE GENOMIC DNA]</scope>
    <source>
        <strain evidence="2">cv. HN1</strain>
        <tissue evidence="1">Leaves</tissue>
    </source>
</reference>
<keyword evidence="2" id="KW-1185">Reference proteome</keyword>
<gene>
    <name evidence="1" type="ORF">C5167_002323</name>
</gene>
<sequence>MGRTSGTNQVQLMVWDIAVSLMENMGIRSSNISSSNEASFFSAAGWAQCHVSVNAEVYGWKEQFANGCYSIN</sequence>
<evidence type="ECO:0000313" key="2">
    <source>
        <dbReference type="Proteomes" id="UP000316621"/>
    </source>
</evidence>